<sequence length="275" mass="30342">MKLFTFWAALLCIEKVLGSVLEVHMKCPSAVKRDATAEISCKVMSKTFAVISWFYNGQPIKQLGKSHLKIDSLSCQQILKIKFAMSSDGGNYTCTVTNINSTITKTCHLVVKASKPNPVHIGEIKMSGGCKKACLGGSVNLICNMLDTEAFSWRKNDYEIRSERHVWKQNKTYGACGVKLYLEIINVTKSDEGLYECVGHKSGVQFTKALFLETELCPHELDPVSSPTEATGSPQFICNSHGIKRYTNHTKQKPDTAQFQSRGHGAGASNIILIS</sequence>
<dbReference type="InterPro" id="IPR013151">
    <property type="entry name" value="Immunoglobulin_dom"/>
</dbReference>
<dbReference type="InterPro" id="IPR013098">
    <property type="entry name" value="Ig_I-set"/>
</dbReference>
<comment type="caution">
    <text evidence="5">The sequence shown here is derived from an EMBL/GenBank/DDBJ whole genome shotgun (WGS) entry which is preliminary data.</text>
</comment>
<keyword evidence="5" id="KW-0675">Receptor</keyword>
<organism evidence="5 6">
    <name type="scientific">Acropora cervicornis</name>
    <name type="common">Staghorn coral</name>
    <dbReference type="NCBI Taxonomy" id="6130"/>
    <lineage>
        <taxon>Eukaryota</taxon>
        <taxon>Metazoa</taxon>
        <taxon>Cnidaria</taxon>
        <taxon>Anthozoa</taxon>
        <taxon>Hexacorallia</taxon>
        <taxon>Scleractinia</taxon>
        <taxon>Astrocoeniina</taxon>
        <taxon>Acroporidae</taxon>
        <taxon>Acropora</taxon>
    </lineage>
</organism>
<dbReference type="Proteomes" id="UP001249851">
    <property type="component" value="Unassembled WGS sequence"/>
</dbReference>
<dbReference type="InterPro" id="IPR036179">
    <property type="entry name" value="Ig-like_dom_sf"/>
</dbReference>
<dbReference type="SMART" id="SM00408">
    <property type="entry name" value="IGc2"/>
    <property type="match status" value="2"/>
</dbReference>
<feature type="domain" description="Ig-like" evidence="4">
    <location>
        <begin position="18"/>
        <end position="104"/>
    </location>
</feature>
<keyword evidence="6" id="KW-1185">Reference proteome</keyword>
<dbReference type="InterPro" id="IPR003598">
    <property type="entry name" value="Ig_sub2"/>
</dbReference>
<dbReference type="InterPro" id="IPR050831">
    <property type="entry name" value="CEA_cell_adhesion"/>
</dbReference>
<dbReference type="SUPFAM" id="SSF48726">
    <property type="entry name" value="Immunoglobulin"/>
    <property type="match status" value="2"/>
</dbReference>
<dbReference type="PROSITE" id="PS50835">
    <property type="entry name" value="IG_LIKE"/>
    <property type="match status" value="1"/>
</dbReference>
<feature type="signal peptide" evidence="3">
    <location>
        <begin position="1"/>
        <end position="18"/>
    </location>
</feature>
<accession>A0AAD9QFX3</accession>
<dbReference type="PANTHER" id="PTHR44427">
    <property type="entry name" value="CARCINOEMBRYONIC ANTIGEN-RELATED CELL ADHESION MOLECULE 19"/>
    <property type="match status" value="1"/>
</dbReference>
<feature type="non-terminal residue" evidence="5">
    <location>
        <position position="1"/>
    </location>
</feature>
<dbReference type="EMBL" id="JARQWQ010000036">
    <property type="protein sequence ID" value="KAK2560576.1"/>
    <property type="molecule type" value="Genomic_DNA"/>
</dbReference>
<dbReference type="Pfam" id="PF00047">
    <property type="entry name" value="ig"/>
    <property type="match status" value="1"/>
</dbReference>
<evidence type="ECO:0000256" key="2">
    <source>
        <dbReference type="ARBA" id="ARBA00023180"/>
    </source>
</evidence>
<dbReference type="SMART" id="SM00409">
    <property type="entry name" value="IG"/>
    <property type="match status" value="2"/>
</dbReference>
<dbReference type="PANTHER" id="PTHR44427:SF5">
    <property type="entry name" value="V-SET AND IMMUNOGLOBULIN DOMAIN-CONTAINING PROTEIN 10-LIKE"/>
    <property type="match status" value="1"/>
</dbReference>
<dbReference type="InterPro" id="IPR003599">
    <property type="entry name" value="Ig_sub"/>
</dbReference>
<keyword evidence="2" id="KW-0325">Glycoprotein</keyword>
<evidence type="ECO:0000259" key="4">
    <source>
        <dbReference type="PROSITE" id="PS50835"/>
    </source>
</evidence>
<keyword evidence="1 3" id="KW-0732">Signal</keyword>
<dbReference type="Pfam" id="PF07679">
    <property type="entry name" value="I-set"/>
    <property type="match status" value="1"/>
</dbReference>
<reference evidence="5" key="1">
    <citation type="journal article" date="2023" name="G3 (Bethesda)">
        <title>Whole genome assembly and annotation of the endangered Caribbean coral Acropora cervicornis.</title>
        <authorList>
            <person name="Selwyn J.D."/>
            <person name="Vollmer S.V."/>
        </authorList>
    </citation>
    <scope>NUCLEOTIDE SEQUENCE</scope>
    <source>
        <strain evidence="5">K2</strain>
    </source>
</reference>
<dbReference type="Gene3D" id="2.60.40.10">
    <property type="entry name" value="Immunoglobulins"/>
    <property type="match status" value="2"/>
</dbReference>
<dbReference type="InterPro" id="IPR007110">
    <property type="entry name" value="Ig-like_dom"/>
</dbReference>
<dbReference type="InterPro" id="IPR013783">
    <property type="entry name" value="Ig-like_fold"/>
</dbReference>
<evidence type="ECO:0000256" key="1">
    <source>
        <dbReference type="ARBA" id="ARBA00022729"/>
    </source>
</evidence>
<reference evidence="5" key="2">
    <citation type="journal article" date="2023" name="Science">
        <title>Genomic signatures of disease resistance in endangered staghorn corals.</title>
        <authorList>
            <person name="Vollmer S.V."/>
            <person name="Selwyn J.D."/>
            <person name="Despard B.A."/>
            <person name="Roesel C.L."/>
        </authorList>
    </citation>
    <scope>NUCLEOTIDE SEQUENCE</scope>
    <source>
        <strain evidence="5">K2</strain>
    </source>
</reference>
<evidence type="ECO:0000313" key="6">
    <source>
        <dbReference type="Proteomes" id="UP001249851"/>
    </source>
</evidence>
<evidence type="ECO:0000256" key="3">
    <source>
        <dbReference type="SAM" id="SignalP"/>
    </source>
</evidence>
<proteinExistence type="predicted"/>
<feature type="chain" id="PRO_5042178303" evidence="3">
    <location>
        <begin position="19"/>
        <end position="275"/>
    </location>
</feature>
<evidence type="ECO:0000313" key="5">
    <source>
        <dbReference type="EMBL" id="KAK2560576.1"/>
    </source>
</evidence>
<gene>
    <name evidence="5" type="ORF">P5673_016950</name>
</gene>
<dbReference type="AlphaFoldDB" id="A0AAD9QFX3"/>
<dbReference type="CDD" id="cd00096">
    <property type="entry name" value="Ig"/>
    <property type="match status" value="1"/>
</dbReference>
<protein>
    <submittedName>
        <fullName evidence="5">Fibroblast growth factor receptor 2</fullName>
    </submittedName>
</protein>
<name>A0AAD9QFX3_ACRCE</name>